<feature type="compositionally biased region" description="Low complexity" evidence="1">
    <location>
        <begin position="270"/>
        <end position="284"/>
    </location>
</feature>
<name>A0A8J7C2K8_9BACT</name>
<keyword evidence="2" id="KW-0472">Membrane</keyword>
<dbReference type="EMBL" id="JACXWD010000019">
    <property type="protein sequence ID" value="MBD3867981.1"/>
    <property type="molecule type" value="Genomic_DNA"/>
</dbReference>
<keyword evidence="2" id="KW-1133">Transmembrane helix</keyword>
<proteinExistence type="predicted"/>
<accession>A0A8J7C2K8</accession>
<feature type="transmembrane region" description="Helical" evidence="2">
    <location>
        <begin position="182"/>
        <end position="203"/>
    </location>
</feature>
<sequence length="485" mass="51757">MEHDHLTEFSGVIGRVVRETFSWKTLFSGVALGFILVVTTVVLAIAKAPNVGIFVGQIIMAAALARFAVNGLFGEWDGTLFSSAGGSWAQVGAVTGRYLFLTFAWLVPLYFLGLNTMSDPQMMMMGPAMGGRVAFALASYMMLSALSPPIILIAAVSATDFGDFLSVAHWRRLFAGRSSDLFMVYAAYAGALGMACLIAFPILMGAFAMAWQLALLLGAVAGAFLFGWMASLLGRLCGFFAFGDRGFAGGRSETPGLSSQPDARHDHHAPAPASPAAVPLSSMATPLDGEPTGGPPMLPDSADRVQNARKKFETDPDAAIASLEQVHEEYAPHPQILHALVLMCHQAERKEEAVTWAKAALPVCFNRGALPLAAEILKTMWKFREALDLSDDQKLKIATSFSNSGELAYAANVYALVIQADRNHARAIKGVMHVAETLAGEDGRAADAVKLYSYLAKSCPETPLMEYIQDGLAKARKTAAVAKAS</sequence>
<feature type="transmembrane region" description="Helical" evidence="2">
    <location>
        <begin position="209"/>
        <end position="230"/>
    </location>
</feature>
<keyword evidence="2" id="KW-0812">Transmembrane</keyword>
<gene>
    <name evidence="3" type="ORF">IFK94_07645</name>
</gene>
<evidence type="ECO:0000256" key="2">
    <source>
        <dbReference type="SAM" id="Phobius"/>
    </source>
</evidence>
<protein>
    <recommendedName>
        <fullName evidence="5">Tetratricopeptide repeat protein</fullName>
    </recommendedName>
</protein>
<feature type="transmembrane region" description="Helical" evidence="2">
    <location>
        <begin position="26"/>
        <end position="46"/>
    </location>
</feature>
<feature type="transmembrane region" description="Helical" evidence="2">
    <location>
        <begin position="53"/>
        <end position="73"/>
    </location>
</feature>
<evidence type="ECO:0008006" key="5">
    <source>
        <dbReference type="Google" id="ProtNLM"/>
    </source>
</evidence>
<comment type="caution">
    <text evidence="3">The sequence shown here is derived from an EMBL/GenBank/DDBJ whole genome shotgun (WGS) entry which is preliminary data.</text>
</comment>
<evidence type="ECO:0000313" key="4">
    <source>
        <dbReference type="Proteomes" id="UP000648239"/>
    </source>
</evidence>
<organism evidence="3 4">
    <name type="scientific">Candidatus Polarisedimenticola svalbardensis</name>
    <dbReference type="NCBI Taxonomy" id="2886004"/>
    <lineage>
        <taxon>Bacteria</taxon>
        <taxon>Pseudomonadati</taxon>
        <taxon>Acidobacteriota</taxon>
        <taxon>Candidatus Polarisedimenticolia</taxon>
        <taxon>Candidatus Polarisedimenticolales</taxon>
        <taxon>Candidatus Polarisedimenticolaceae</taxon>
        <taxon>Candidatus Polarisedimenticola</taxon>
    </lineage>
</organism>
<feature type="region of interest" description="Disordered" evidence="1">
    <location>
        <begin position="252"/>
        <end position="302"/>
    </location>
</feature>
<evidence type="ECO:0000313" key="3">
    <source>
        <dbReference type="EMBL" id="MBD3867981.1"/>
    </source>
</evidence>
<dbReference type="Proteomes" id="UP000648239">
    <property type="component" value="Unassembled WGS sequence"/>
</dbReference>
<feature type="transmembrane region" description="Helical" evidence="2">
    <location>
        <begin position="93"/>
        <end position="112"/>
    </location>
</feature>
<reference evidence="3 4" key="1">
    <citation type="submission" date="2020-08" db="EMBL/GenBank/DDBJ databases">
        <title>Acidobacteriota in marine sediments use diverse sulfur dissimilation pathways.</title>
        <authorList>
            <person name="Wasmund K."/>
        </authorList>
    </citation>
    <scope>NUCLEOTIDE SEQUENCE [LARGE SCALE GENOMIC DNA]</scope>
    <source>
        <strain evidence="3">MAG AM4</strain>
    </source>
</reference>
<dbReference type="AlphaFoldDB" id="A0A8J7C2K8"/>
<evidence type="ECO:0000256" key="1">
    <source>
        <dbReference type="SAM" id="MobiDB-lite"/>
    </source>
</evidence>